<dbReference type="GO" id="GO:0003677">
    <property type="term" value="F:DNA binding"/>
    <property type="evidence" value="ECO:0007669"/>
    <property type="project" value="UniProtKB-UniRule"/>
</dbReference>
<dbReference type="Proteomes" id="UP000215405">
    <property type="component" value="Unassembled WGS sequence"/>
</dbReference>
<evidence type="ECO:0000313" key="6">
    <source>
        <dbReference type="EMBL" id="OXT02202.1"/>
    </source>
</evidence>
<evidence type="ECO:0000256" key="4">
    <source>
        <dbReference type="PROSITE-ProRule" id="PRU00335"/>
    </source>
</evidence>
<dbReference type="Gene3D" id="1.10.357.10">
    <property type="entry name" value="Tetracycline Repressor, domain 2"/>
    <property type="match status" value="1"/>
</dbReference>
<organism evidence="6 7">
    <name type="scientific">Notoacmeibacter marinus</name>
    <dbReference type="NCBI Taxonomy" id="1876515"/>
    <lineage>
        <taxon>Bacteria</taxon>
        <taxon>Pseudomonadati</taxon>
        <taxon>Pseudomonadota</taxon>
        <taxon>Alphaproteobacteria</taxon>
        <taxon>Hyphomicrobiales</taxon>
        <taxon>Notoacmeibacteraceae</taxon>
        <taxon>Notoacmeibacter</taxon>
    </lineage>
</organism>
<dbReference type="RefSeq" id="WP_094076161.1">
    <property type="nucleotide sequence ID" value="NZ_NBYO01000001.1"/>
</dbReference>
<dbReference type="InterPro" id="IPR036271">
    <property type="entry name" value="Tet_transcr_reg_TetR-rel_C_sf"/>
</dbReference>
<comment type="caution">
    <text evidence="6">The sequence shown here is derived from an EMBL/GenBank/DDBJ whole genome shotgun (WGS) entry which is preliminary data.</text>
</comment>
<dbReference type="InterPro" id="IPR054156">
    <property type="entry name" value="YxaF_TetR_C"/>
</dbReference>
<evidence type="ECO:0000256" key="1">
    <source>
        <dbReference type="ARBA" id="ARBA00023015"/>
    </source>
</evidence>
<keyword evidence="2 4" id="KW-0238">DNA-binding</keyword>
<dbReference type="PANTHER" id="PTHR47506:SF1">
    <property type="entry name" value="HTH-TYPE TRANSCRIPTIONAL REGULATOR YJDC"/>
    <property type="match status" value="1"/>
</dbReference>
<dbReference type="SUPFAM" id="SSF46689">
    <property type="entry name" value="Homeodomain-like"/>
    <property type="match status" value="1"/>
</dbReference>
<accession>A0A231V1Y6</accession>
<keyword evidence="3" id="KW-0804">Transcription</keyword>
<dbReference type="AlphaFoldDB" id="A0A231V1Y6"/>
<feature type="DNA-binding region" description="H-T-H motif" evidence="4">
    <location>
        <begin position="28"/>
        <end position="47"/>
    </location>
</feature>
<name>A0A231V1Y6_9HYPH</name>
<dbReference type="Pfam" id="PF00440">
    <property type="entry name" value="TetR_N"/>
    <property type="match status" value="1"/>
</dbReference>
<reference evidence="7" key="1">
    <citation type="journal article" date="2017" name="Int. J. Syst. Evol. Microbiol.">
        <title>Notoacmeibacter marinus gen. nov., sp. nov., isolated from the gut of a limpet and proposal of Notoacmeibacteraceae fam. nov. in the order Rhizobiales of the class Alphaproteobacteria.</title>
        <authorList>
            <person name="Huang Z."/>
            <person name="Guo F."/>
            <person name="Lai Q."/>
        </authorList>
    </citation>
    <scope>NUCLEOTIDE SEQUENCE [LARGE SCALE GENOMIC DNA]</scope>
    <source>
        <strain evidence="7">XMTR2A4</strain>
    </source>
</reference>
<evidence type="ECO:0000256" key="2">
    <source>
        <dbReference type="ARBA" id="ARBA00023125"/>
    </source>
</evidence>
<feature type="domain" description="HTH tetR-type" evidence="5">
    <location>
        <begin position="5"/>
        <end position="65"/>
    </location>
</feature>
<dbReference type="PROSITE" id="PS50977">
    <property type="entry name" value="HTH_TETR_2"/>
    <property type="match status" value="1"/>
</dbReference>
<dbReference type="EMBL" id="NBYO01000001">
    <property type="protein sequence ID" value="OXT02202.1"/>
    <property type="molecule type" value="Genomic_DNA"/>
</dbReference>
<evidence type="ECO:0000256" key="3">
    <source>
        <dbReference type="ARBA" id="ARBA00023163"/>
    </source>
</evidence>
<gene>
    <name evidence="6" type="ORF">B7H23_04605</name>
</gene>
<keyword evidence="1" id="KW-0805">Transcription regulation</keyword>
<keyword evidence="7" id="KW-1185">Reference proteome</keyword>
<evidence type="ECO:0000313" key="7">
    <source>
        <dbReference type="Proteomes" id="UP000215405"/>
    </source>
</evidence>
<dbReference type="PANTHER" id="PTHR47506">
    <property type="entry name" value="TRANSCRIPTIONAL REGULATORY PROTEIN"/>
    <property type="match status" value="1"/>
</dbReference>
<dbReference type="Pfam" id="PF21993">
    <property type="entry name" value="TetR_C_13_2"/>
    <property type="match status" value="1"/>
</dbReference>
<dbReference type="InterPro" id="IPR009057">
    <property type="entry name" value="Homeodomain-like_sf"/>
</dbReference>
<proteinExistence type="predicted"/>
<dbReference type="InterPro" id="IPR001647">
    <property type="entry name" value="HTH_TetR"/>
</dbReference>
<evidence type="ECO:0000259" key="5">
    <source>
        <dbReference type="PROSITE" id="PS50977"/>
    </source>
</evidence>
<sequence length="184" mass="20216">MARLVAERVDAIPALGEIFRKHGFEGASLKLISKGTGLGKGSLYHFFPGGKEEMAAAVLEEIAVWFETHVYEPLETMEPDQAVPAMFAAVTSYFKSGSRICLIGAFALDGSKDRFPDRVQCYFERWLLALQACLKRHGHADDRASQIAFEVVGGIQGAIILAQALGRESPFVNAVERLERLCLD</sequence>
<dbReference type="SUPFAM" id="SSF48498">
    <property type="entry name" value="Tetracyclin repressor-like, C-terminal domain"/>
    <property type="match status" value="1"/>
</dbReference>
<protein>
    <submittedName>
        <fullName evidence="6">TetR family transcriptional regulator</fullName>
    </submittedName>
</protein>